<accession>A0ABW6PMS1</accession>
<protein>
    <submittedName>
        <fullName evidence="2">Uncharacterized protein</fullName>
    </submittedName>
</protein>
<gene>
    <name evidence="2" type="ORF">ACFYTF_12860</name>
</gene>
<organism evidence="2 3">
    <name type="scientific">Nocardia thailandica</name>
    <dbReference type="NCBI Taxonomy" id="257275"/>
    <lineage>
        <taxon>Bacteria</taxon>
        <taxon>Bacillati</taxon>
        <taxon>Actinomycetota</taxon>
        <taxon>Actinomycetes</taxon>
        <taxon>Mycobacteriales</taxon>
        <taxon>Nocardiaceae</taxon>
        <taxon>Nocardia</taxon>
    </lineage>
</organism>
<keyword evidence="1" id="KW-0812">Transmembrane</keyword>
<dbReference type="RefSeq" id="WP_387700340.1">
    <property type="nucleotide sequence ID" value="NZ_JBIAMX010000006.1"/>
</dbReference>
<keyword evidence="3" id="KW-1185">Reference proteome</keyword>
<name>A0ABW6PMS1_9NOCA</name>
<comment type="caution">
    <text evidence="2">The sequence shown here is derived from an EMBL/GenBank/DDBJ whole genome shotgun (WGS) entry which is preliminary data.</text>
</comment>
<feature type="transmembrane region" description="Helical" evidence="1">
    <location>
        <begin position="79"/>
        <end position="99"/>
    </location>
</feature>
<keyword evidence="1" id="KW-1133">Transmembrane helix</keyword>
<feature type="transmembrane region" description="Helical" evidence="1">
    <location>
        <begin position="42"/>
        <end position="59"/>
    </location>
</feature>
<evidence type="ECO:0000313" key="3">
    <source>
        <dbReference type="Proteomes" id="UP001601444"/>
    </source>
</evidence>
<reference evidence="2 3" key="1">
    <citation type="submission" date="2024-10" db="EMBL/GenBank/DDBJ databases">
        <title>The Natural Products Discovery Center: Release of the First 8490 Sequenced Strains for Exploring Actinobacteria Biosynthetic Diversity.</title>
        <authorList>
            <person name="Kalkreuter E."/>
            <person name="Kautsar S.A."/>
            <person name="Yang D."/>
            <person name="Bader C.D."/>
            <person name="Teijaro C.N."/>
            <person name="Fluegel L."/>
            <person name="Davis C.M."/>
            <person name="Simpson J.R."/>
            <person name="Lauterbach L."/>
            <person name="Steele A.D."/>
            <person name="Gui C."/>
            <person name="Meng S."/>
            <person name="Li G."/>
            <person name="Viehrig K."/>
            <person name="Ye F."/>
            <person name="Su P."/>
            <person name="Kiefer A.F."/>
            <person name="Nichols A."/>
            <person name="Cepeda A.J."/>
            <person name="Yan W."/>
            <person name="Fan B."/>
            <person name="Jiang Y."/>
            <person name="Adhikari A."/>
            <person name="Zheng C.-J."/>
            <person name="Schuster L."/>
            <person name="Cowan T.M."/>
            <person name="Smanski M.J."/>
            <person name="Chevrette M.G."/>
            <person name="De Carvalho L.P.S."/>
            <person name="Shen B."/>
        </authorList>
    </citation>
    <scope>NUCLEOTIDE SEQUENCE [LARGE SCALE GENOMIC DNA]</scope>
    <source>
        <strain evidence="2 3">NPDC004045</strain>
    </source>
</reference>
<dbReference type="Proteomes" id="UP001601444">
    <property type="component" value="Unassembled WGS sequence"/>
</dbReference>
<evidence type="ECO:0000313" key="2">
    <source>
        <dbReference type="EMBL" id="MFF0543714.1"/>
    </source>
</evidence>
<proteinExistence type="predicted"/>
<dbReference type="EMBL" id="JBIAMX010000006">
    <property type="protein sequence ID" value="MFF0543714.1"/>
    <property type="molecule type" value="Genomic_DNA"/>
</dbReference>
<keyword evidence="1" id="KW-0472">Membrane</keyword>
<sequence>MSVRTMVIRVRRAITTLRSRLRWVTDRVERALVLASRRPDHYILSVATVTAGVFSSLEWSDPVKKAIDALPVVTVSDWLGFVLFTVVIAAVLHLLSFAVRRWSGRDPVEQLAGLLDARGLLPSLSEHYERRMAGALDAADAAHPLGYRVRHVGEHEVDLVCQINREVFARTGFATPLDIVKLRNHSVHRVNPLAFTLVEAEIDGRFVPVGMSAVLPLNRFGEAAYCRNGGLRDDQIRGSHIAPPGTACEAVLLFSVGLLRSFRGRLGTSPLTISTIFVDHAVEILRDIHAADPLLPRVRVFAQTELPGSGVTRLLDATGFADTGLVTGDGHPLRVLEVPLGALGEGAVPTTEGLRALLGRLRGRAAEH</sequence>
<evidence type="ECO:0000256" key="1">
    <source>
        <dbReference type="SAM" id="Phobius"/>
    </source>
</evidence>